<accession>A0A9P4S399</accession>
<comment type="caution">
    <text evidence="5">The sequence shown here is derived from an EMBL/GenBank/DDBJ whole genome shotgun (WGS) entry which is preliminary data.</text>
</comment>
<dbReference type="AlphaFoldDB" id="A0A9P4S399"/>
<dbReference type="SUPFAM" id="SSF51735">
    <property type="entry name" value="NAD(P)-binding Rossmann-fold domains"/>
    <property type="match status" value="1"/>
</dbReference>
<dbReference type="Gene3D" id="3.90.180.10">
    <property type="entry name" value="Medium-chain alcohol dehydrogenases, catalytic domain"/>
    <property type="match status" value="1"/>
</dbReference>
<dbReference type="CDD" id="cd08233">
    <property type="entry name" value="butanediol_DH_like"/>
    <property type="match status" value="1"/>
</dbReference>
<evidence type="ECO:0000313" key="6">
    <source>
        <dbReference type="Proteomes" id="UP000799429"/>
    </source>
</evidence>
<dbReference type="Pfam" id="PF08240">
    <property type="entry name" value="ADH_N"/>
    <property type="match status" value="1"/>
</dbReference>
<feature type="domain" description="Alcohol dehydrogenase-like N-terminal" evidence="4">
    <location>
        <begin position="24"/>
        <end position="144"/>
    </location>
</feature>
<dbReference type="SUPFAM" id="SSF50129">
    <property type="entry name" value="GroES-like"/>
    <property type="match status" value="1"/>
</dbReference>
<gene>
    <name evidence="5" type="ORF">M501DRAFT_1000128</name>
</gene>
<dbReference type="InterPro" id="IPR050129">
    <property type="entry name" value="Zn_alcohol_dh"/>
</dbReference>
<proteinExistence type="predicted"/>
<keyword evidence="2" id="KW-0472">Membrane</keyword>
<protein>
    <submittedName>
        <fullName evidence="5">Threonine dehydrogenase</fullName>
    </submittedName>
</protein>
<evidence type="ECO:0000256" key="1">
    <source>
        <dbReference type="ARBA" id="ARBA00023002"/>
    </source>
</evidence>
<feature type="transmembrane region" description="Helical" evidence="2">
    <location>
        <begin position="174"/>
        <end position="195"/>
    </location>
</feature>
<keyword evidence="2" id="KW-0812">Transmembrane</keyword>
<dbReference type="Proteomes" id="UP000799429">
    <property type="component" value="Unassembled WGS sequence"/>
</dbReference>
<dbReference type="InterPro" id="IPR013154">
    <property type="entry name" value="ADH-like_N"/>
</dbReference>
<dbReference type="PANTHER" id="PTHR43401:SF2">
    <property type="entry name" value="L-THREONINE 3-DEHYDROGENASE"/>
    <property type="match status" value="1"/>
</dbReference>
<dbReference type="GO" id="GO:0016491">
    <property type="term" value="F:oxidoreductase activity"/>
    <property type="evidence" value="ECO:0007669"/>
    <property type="project" value="UniProtKB-KW"/>
</dbReference>
<dbReference type="Pfam" id="PF00107">
    <property type="entry name" value="ADH_zinc_N"/>
    <property type="match status" value="1"/>
</dbReference>
<dbReference type="Gene3D" id="3.40.50.720">
    <property type="entry name" value="NAD(P)-binding Rossmann-like Domain"/>
    <property type="match status" value="1"/>
</dbReference>
<organism evidence="5 6">
    <name type="scientific">Patellaria atrata CBS 101060</name>
    <dbReference type="NCBI Taxonomy" id="1346257"/>
    <lineage>
        <taxon>Eukaryota</taxon>
        <taxon>Fungi</taxon>
        <taxon>Dikarya</taxon>
        <taxon>Ascomycota</taxon>
        <taxon>Pezizomycotina</taxon>
        <taxon>Dothideomycetes</taxon>
        <taxon>Dothideomycetes incertae sedis</taxon>
        <taxon>Patellariales</taxon>
        <taxon>Patellariaceae</taxon>
        <taxon>Patellaria</taxon>
    </lineage>
</organism>
<dbReference type="InterPro" id="IPR036291">
    <property type="entry name" value="NAD(P)-bd_dom_sf"/>
</dbReference>
<dbReference type="OrthoDB" id="3941538at2759"/>
<evidence type="ECO:0000313" key="5">
    <source>
        <dbReference type="EMBL" id="KAF2834666.1"/>
    </source>
</evidence>
<keyword evidence="6" id="KW-1185">Reference proteome</keyword>
<dbReference type="EMBL" id="MU006116">
    <property type="protein sequence ID" value="KAF2834666.1"/>
    <property type="molecule type" value="Genomic_DNA"/>
</dbReference>
<feature type="domain" description="Alcohol dehydrogenase-like C-terminal" evidence="3">
    <location>
        <begin position="186"/>
        <end position="312"/>
    </location>
</feature>
<keyword evidence="2" id="KW-1133">Transmembrane helix</keyword>
<evidence type="ECO:0000259" key="4">
    <source>
        <dbReference type="Pfam" id="PF08240"/>
    </source>
</evidence>
<dbReference type="PANTHER" id="PTHR43401">
    <property type="entry name" value="L-THREONINE 3-DEHYDROGENASE"/>
    <property type="match status" value="1"/>
</dbReference>
<dbReference type="InterPro" id="IPR011032">
    <property type="entry name" value="GroES-like_sf"/>
</dbReference>
<name>A0A9P4S399_9PEZI</name>
<reference evidence="5" key="1">
    <citation type="journal article" date="2020" name="Stud. Mycol.">
        <title>101 Dothideomycetes genomes: a test case for predicting lifestyles and emergence of pathogens.</title>
        <authorList>
            <person name="Haridas S."/>
            <person name="Albert R."/>
            <person name="Binder M."/>
            <person name="Bloem J."/>
            <person name="Labutti K."/>
            <person name="Salamov A."/>
            <person name="Andreopoulos B."/>
            <person name="Baker S."/>
            <person name="Barry K."/>
            <person name="Bills G."/>
            <person name="Bluhm B."/>
            <person name="Cannon C."/>
            <person name="Castanera R."/>
            <person name="Culley D."/>
            <person name="Daum C."/>
            <person name="Ezra D."/>
            <person name="Gonzalez J."/>
            <person name="Henrissat B."/>
            <person name="Kuo A."/>
            <person name="Liang C."/>
            <person name="Lipzen A."/>
            <person name="Lutzoni F."/>
            <person name="Magnuson J."/>
            <person name="Mondo S."/>
            <person name="Nolan M."/>
            <person name="Ohm R."/>
            <person name="Pangilinan J."/>
            <person name="Park H.-J."/>
            <person name="Ramirez L."/>
            <person name="Alfaro M."/>
            <person name="Sun H."/>
            <person name="Tritt A."/>
            <person name="Yoshinaga Y."/>
            <person name="Zwiers L.-H."/>
            <person name="Turgeon B."/>
            <person name="Goodwin S."/>
            <person name="Spatafora J."/>
            <person name="Crous P."/>
            <person name="Grigoriev I."/>
        </authorList>
    </citation>
    <scope>NUCLEOTIDE SEQUENCE</scope>
    <source>
        <strain evidence="5">CBS 101060</strain>
    </source>
</reference>
<evidence type="ECO:0000259" key="3">
    <source>
        <dbReference type="Pfam" id="PF00107"/>
    </source>
</evidence>
<evidence type="ECO:0000256" key="2">
    <source>
        <dbReference type="SAM" id="Phobius"/>
    </source>
</evidence>
<sequence>MKAAQFYGKKDIRIRDVEVPQAKDDEALIAVEWCGICGTDLHEYLVGPQNIPIEGHPHPLTNDTLPVTLGHEFCGRVLQAPANSKLEVGQSVVVDPRLYCVSCPRCMKSQTNTCLKWGFLGFSGGGGGGFSETVAVKESMCYALRNPEDLEFAALVEPLAVAWRAVKSAAIDSFLGRAVLILGGGPIGIALILVLRARSADQIYVSEPTTKRRAQNEELADAVFDPIQEKVGDRCRALTGGKGVEFVFDAAGIPAGCYDGFDSLAHQGTYINVAGWESPFTVPFGLFMFKEVTIKPSFAYDDVDFSETMEAFNEGKFKGLEQMVTSRIRLEDILEKGYKELIENKDEHIKILVSPKAD</sequence>
<dbReference type="InterPro" id="IPR013149">
    <property type="entry name" value="ADH-like_C"/>
</dbReference>
<keyword evidence="1" id="KW-0560">Oxidoreductase</keyword>